<dbReference type="EMBL" id="CAJVQB010020296">
    <property type="protein sequence ID" value="CAG8794068.1"/>
    <property type="molecule type" value="Genomic_DNA"/>
</dbReference>
<evidence type="ECO:0000313" key="2">
    <source>
        <dbReference type="EMBL" id="CAG8794068.1"/>
    </source>
</evidence>
<dbReference type="Proteomes" id="UP000789901">
    <property type="component" value="Unassembled WGS sequence"/>
</dbReference>
<gene>
    <name evidence="2" type="ORF">GMARGA_LOCUS21714</name>
</gene>
<sequence length="220" mass="25895">MENEFFKGEKFQIEKEAKTAYKRDLNTTTKIELTVSTSSRKVILELLECGTTDYGTDEVQKQITNQELKQAKEIEEFIKNRYKEVIVKEVIDSPVQDEKNPMMISCGPDSRSLKESLNETNPREENIYSSIWAPKSKDIPSPILQKSEIYNFTLWNILKEVQANRIRRYLNFYRKATIERKKFRTIIKNLPKDTMESSMLRQFKNINAKMVHIPENSNEN</sequence>
<evidence type="ECO:0000313" key="3">
    <source>
        <dbReference type="Proteomes" id="UP000789901"/>
    </source>
</evidence>
<comment type="caution">
    <text evidence="2">The sequence shown here is derived from an EMBL/GenBank/DDBJ whole genome shotgun (WGS) entry which is preliminary data.</text>
</comment>
<name>A0ABN7VQV0_GIGMA</name>
<feature type="region of interest" description="Disordered" evidence="1">
    <location>
        <begin position="98"/>
        <end position="120"/>
    </location>
</feature>
<protein>
    <submittedName>
        <fullName evidence="2">23197_t:CDS:1</fullName>
    </submittedName>
</protein>
<feature type="compositionally biased region" description="Basic and acidic residues" evidence="1">
    <location>
        <begin position="111"/>
        <end position="120"/>
    </location>
</feature>
<keyword evidence="3" id="KW-1185">Reference proteome</keyword>
<organism evidence="2 3">
    <name type="scientific">Gigaspora margarita</name>
    <dbReference type="NCBI Taxonomy" id="4874"/>
    <lineage>
        <taxon>Eukaryota</taxon>
        <taxon>Fungi</taxon>
        <taxon>Fungi incertae sedis</taxon>
        <taxon>Mucoromycota</taxon>
        <taxon>Glomeromycotina</taxon>
        <taxon>Glomeromycetes</taxon>
        <taxon>Diversisporales</taxon>
        <taxon>Gigasporaceae</taxon>
        <taxon>Gigaspora</taxon>
    </lineage>
</organism>
<reference evidence="2 3" key="1">
    <citation type="submission" date="2021-06" db="EMBL/GenBank/DDBJ databases">
        <authorList>
            <person name="Kallberg Y."/>
            <person name="Tangrot J."/>
            <person name="Rosling A."/>
        </authorList>
    </citation>
    <scope>NUCLEOTIDE SEQUENCE [LARGE SCALE GENOMIC DNA]</scope>
    <source>
        <strain evidence="2 3">120-4 pot B 10/14</strain>
    </source>
</reference>
<accession>A0ABN7VQV0</accession>
<proteinExistence type="predicted"/>
<evidence type="ECO:0000256" key="1">
    <source>
        <dbReference type="SAM" id="MobiDB-lite"/>
    </source>
</evidence>